<evidence type="ECO:0008006" key="3">
    <source>
        <dbReference type="Google" id="ProtNLM"/>
    </source>
</evidence>
<dbReference type="AlphaFoldDB" id="A0A1J5TX41"/>
<comment type="caution">
    <text evidence="1">The sequence shown here is derived from an EMBL/GenBank/DDBJ whole genome shotgun (WGS) entry which is preliminary data.</text>
</comment>
<sequence>MRKILLLILLIFFTSSCEKTYTRSECITKVKLYWDKELTKEKRLEVNNKFHEAQTLIWTNQDKLKLLRANIVFEYSKNIKPEFMYSQYEYECENKEKMLFSFLEHIKFYVPNFPKYQILNEIVKPSVKTISLSGHWWTDKAKFRE</sequence>
<organism evidence="1 2">
    <name type="scientific">Bathymodiolus thermophilus thioautotrophic gill symbiont</name>
    <dbReference type="NCBI Taxonomy" id="2360"/>
    <lineage>
        <taxon>Bacteria</taxon>
        <taxon>Pseudomonadati</taxon>
        <taxon>Pseudomonadota</taxon>
        <taxon>Gammaproteobacteria</taxon>
        <taxon>sulfur-oxidizing symbionts</taxon>
    </lineage>
</organism>
<protein>
    <recommendedName>
        <fullName evidence="3">Lipoprotein</fullName>
    </recommendedName>
</protein>
<dbReference type="PROSITE" id="PS51257">
    <property type="entry name" value="PROKAR_LIPOPROTEIN"/>
    <property type="match status" value="1"/>
</dbReference>
<proteinExistence type="predicted"/>
<evidence type="ECO:0000313" key="2">
    <source>
        <dbReference type="Proteomes" id="UP000182798"/>
    </source>
</evidence>
<reference evidence="2" key="1">
    <citation type="submission" date="2016-09" db="EMBL/GenBank/DDBJ databases">
        <title>Genome Sequence of Bathymodiolus thermophilus sulfur-oxidizing gill endosymbiont.</title>
        <authorList>
            <person name="Ponnudurai R."/>
            <person name="Kleiner M."/>
            <person name="Sayavedra L."/>
            <person name="Thuermer A."/>
            <person name="Felbeck H."/>
            <person name="Schlueter R."/>
            <person name="Schweder T."/>
            <person name="Markert S."/>
        </authorList>
    </citation>
    <scope>NUCLEOTIDE SEQUENCE [LARGE SCALE GENOMIC DNA]</scope>
    <source>
        <strain evidence="2">BAT/CrabSpa'14</strain>
    </source>
</reference>
<dbReference type="EMBL" id="MIQH01000515">
    <property type="protein sequence ID" value="OIR24780.1"/>
    <property type="molecule type" value="Genomic_DNA"/>
</dbReference>
<name>A0A1J5TX41_9GAMM</name>
<evidence type="ECO:0000313" key="1">
    <source>
        <dbReference type="EMBL" id="OIR24780.1"/>
    </source>
</evidence>
<dbReference type="RefSeq" id="WP_071564182.1">
    <property type="nucleotide sequence ID" value="NZ_CAESAR020000127.1"/>
</dbReference>
<accession>A0A1J5TX41</accession>
<dbReference type="Proteomes" id="UP000182798">
    <property type="component" value="Unassembled WGS sequence"/>
</dbReference>
<gene>
    <name evidence="1" type="ORF">BGC33_04575</name>
</gene>